<dbReference type="AlphaFoldDB" id="A0A4R3LUC2"/>
<protein>
    <submittedName>
        <fullName evidence="2">Uncharacterized protein DUF4332</fullName>
    </submittedName>
</protein>
<dbReference type="Proteomes" id="UP000295678">
    <property type="component" value="Unassembled WGS sequence"/>
</dbReference>
<gene>
    <name evidence="2" type="ORF">EDC22_1169</name>
</gene>
<evidence type="ECO:0000313" key="3">
    <source>
        <dbReference type="Proteomes" id="UP000295678"/>
    </source>
</evidence>
<comment type="caution">
    <text evidence="2">The sequence shown here is derived from an EMBL/GenBank/DDBJ whole genome shotgun (WGS) entry which is preliminary data.</text>
</comment>
<name>A0A4R3LUC2_9HYPH</name>
<sequence>MSYPVARIEGIGPKYAKLLKDVGVATTARLLERARSPKDRKTLAAAAGIDETRILKWANMADLMRIRGIGEEYSELLEAAGVDTVKELGTRRPDNLHAKMAEVNAARRLVRALPSRKRVEDWVAQAKALPPALTY</sequence>
<dbReference type="RefSeq" id="WP_132807839.1">
    <property type="nucleotide sequence ID" value="NZ_SMAK01000016.1"/>
</dbReference>
<evidence type="ECO:0000313" key="2">
    <source>
        <dbReference type="EMBL" id="TCT04133.1"/>
    </source>
</evidence>
<accession>A0A4R3LUC2</accession>
<dbReference type="EMBL" id="SMAK01000016">
    <property type="protein sequence ID" value="TCT04133.1"/>
    <property type="molecule type" value="Genomic_DNA"/>
</dbReference>
<dbReference type="Gene3D" id="1.10.150.20">
    <property type="entry name" value="5' to 3' exonuclease, C-terminal subdomain"/>
    <property type="match status" value="2"/>
</dbReference>
<dbReference type="InterPro" id="IPR025567">
    <property type="entry name" value="DUF4332"/>
</dbReference>
<organism evidence="2 3">
    <name type="scientific">Tepidamorphus gemmatus</name>
    <dbReference type="NCBI Taxonomy" id="747076"/>
    <lineage>
        <taxon>Bacteria</taxon>
        <taxon>Pseudomonadati</taxon>
        <taxon>Pseudomonadota</taxon>
        <taxon>Alphaproteobacteria</taxon>
        <taxon>Hyphomicrobiales</taxon>
        <taxon>Tepidamorphaceae</taxon>
        <taxon>Tepidamorphus</taxon>
    </lineage>
</organism>
<feature type="domain" description="DUF4332" evidence="1">
    <location>
        <begin position="9"/>
        <end position="129"/>
    </location>
</feature>
<dbReference type="Pfam" id="PF14229">
    <property type="entry name" value="DUF4332"/>
    <property type="match status" value="1"/>
</dbReference>
<reference evidence="2 3" key="1">
    <citation type="submission" date="2019-03" db="EMBL/GenBank/DDBJ databases">
        <title>Genomic Encyclopedia of Type Strains, Phase IV (KMG-IV): sequencing the most valuable type-strain genomes for metagenomic binning, comparative biology and taxonomic classification.</title>
        <authorList>
            <person name="Goeker M."/>
        </authorList>
    </citation>
    <scope>NUCLEOTIDE SEQUENCE [LARGE SCALE GENOMIC DNA]</scope>
    <source>
        <strain evidence="2 3">DSM 19345</strain>
    </source>
</reference>
<proteinExistence type="predicted"/>
<evidence type="ECO:0000259" key="1">
    <source>
        <dbReference type="Pfam" id="PF14229"/>
    </source>
</evidence>
<dbReference type="OrthoDB" id="9794786at2"/>
<keyword evidence="3" id="KW-1185">Reference proteome</keyword>